<dbReference type="AlphaFoldDB" id="A0A645IN72"/>
<proteinExistence type="predicted"/>
<name>A0A645IN72_9ZZZZ</name>
<accession>A0A645IN72</accession>
<comment type="caution">
    <text evidence="2">The sequence shown here is derived from an EMBL/GenBank/DDBJ whole genome shotgun (WGS) entry which is preliminary data.</text>
</comment>
<sequence length="68" mass="7762">MDAQQFEPAAEEQPVRGADAADAVLRKQTDKQGAEHTVHEMHRQRADRVVKFDTVKEHDRQHDKNSGN</sequence>
<organism evidence="2">
    <name type="scientific">bioreactor metagenome</name>
    <dbReference type="NCBI Taxonomy" id="1076179"/>
    <lineage>
        <taxon>unclassified sequences</taxon>
        <taxon>metagenomes</taxon>
        <taxon>ecological metagenomes</taxon>
    </lineage>
</organism>
<protein>
    <submittedName>
        <fullName evidence="2">Uncharacterized protein</fullName>
    </submittedName>
</protein>
<gene>
    <name evidence="2" type="ORF">SDC9_200431</name>
</gene>
<feature type="region of interest" description="Disordered" evidence="1">
    <location>
        <begin position="25"/>
        <end position="68"/>
    </location>
</feature>
<dbReference type="EMBL" id="VSSQ01119181">
    <property type="protein sequence ID" value="MPN52768.1"/>
    <property type="molecule type" value="Genomic_DNA"/>
</dbReference>
<reference evidence="2" key="1">
    <citation type="submission" date="2019-08" db="EMBL/GenBank/DDBJ databases">
        <authorList>
            <person name="Kucharzyk K."/>
            <person name="Murdoch R.W."/>
            <person name="Higgins S."/>
            <person name="Loffler F."/>
        </authorList>
    </citation>
    <scope>NUCLEOTIDE SEQUENCE</scope>
</reference>
<evidence type="ECO:0000256" key="1">
    <source>
        <dbReference type="SAM" id="MobiDB-lite"/>
    </source>
</evidence>
<evidence type="ECO:0000313" key="2">
    <source>
        <dbReference type="EMBL" id="MPN52768.1"/>
    </source>
</evidence>